<evidence type="ECO:0000313" key="2">
    <source>
        <dbReference type="Proteomes" id="UP000683360"/>
    </source>
</evidence>
<organism evidence="1 2">
    <name type="scientific">Mytilus edulis</name>
    <name type="common">Blue mussel</name>
    <dbReference type="NCBI Taxonomy" id="6550"/>
    <lineage>
        <taxon>Eukaryota</taxon>
        <taxon>Metazoa</taxon>
        <taxon>Spiralia</taxon>
        <taxon>Lophotrochozoa</taxon>
        <taxon>Mollusca</taxon>
        <taxon>Bivalvia</taxon>
        <taxon>Autobranchia</taxon>
        <taxon>Pteriomorphia</taxon>
        <taxon>Mytilida</taxon>
        <taxon>Mytiloidea</taxon>
        <taxon>Mytilidae</taxon>
        <taxon>Mytilinae</taxon>
        <taxon>Mytilus</taxon>
    </lineage>
</organism>
<evidence type="ECO:0000313" key="1">
    <source>
        <dbReference type="EMBL" id="CAG2198930.1"/>
    </source>
</evidence>
<comment type="caution">
    <text evidence="1">The sequence shown here is derived from an EMBL/GenBank/DDBJ whole genome shotgun (WGS) entry which is preliminary data.</text>
</comment>
<dbReference type="OrthoDB" id="10252328at2759"/>
<dbReference type="Pfam" id="PF08477">
    <property type="entry name" value="Roc"/>
    <property type="match status" value="1"/>
</dbReference>
<dbReference type="AlphaFoldDB" id="A0A8S3R192"/>
<dbReference type="EMBL" id="CAJPWZ010000704">
    <property type="protein sequence ID" value="CAG2198930.1"/>
    <property type="molecule type" value="Genomic_DNA"/>
</dbReference>
<dbReference type="Proteomes" id="UP000683360">
    <property type="component" value="Unassembled WGS sequence"/>
</dbReference>
<proteinExistence type="predicted"/>
<keyword evidence="2" id="KW-1185">Reference proteome</keyword>
<name>A0A8S3R192_MYTED</name>
<dbReference type="InterPro" id="IPR027417">
    <property type="entry name" value="P-loop_NTPase"/>
</dbReference>
<dbReference type="SUPFAM" id="SSF52540">
    <property type="entry name" value="P-loop containing nucleoside triphosphate hydrolases"/>
    <property type="match status" value="1"/>
</dbReference>
<gene>
    <name evidence="1" type="ORF">MEDL_13691</name>
</gene>
<reference evidence="1" key="1">
    <citation type="submission" date="2021-03" db="EMBL/GenBank/DDBJ databases">
        <authorList>
            <person name="Bekaert M."/>
        </authorList>
    </citation>
    <scope>NUCLEOTIDE SEQUENCE</scope>
</reference>
<sequence length="233" mass="26591">MIVGKESAGKTCLLRRLLKEDISDVTSTDGVDIVVRRCKINIEDGKWIIGKEIDDDKVSRIRRALNPNAEEKDTQICSYRRKGLSGYQPRKKESSSLIMPEDLMSNVFTKTTSSKTTSNLFALSELWDFAGQKEFYATHQAFLTSSAVYLVVADMKDDISKQGLSQCFVDFQDIGAIIVNVKGDICNGLHYEVDYICFPIWTQSFAHNLDMKYQHTRSYKCESVWEHLLSKYL</sequence>
<dbReference type="Gene3D" id="3.30.70.1390">
    <property type="entry name" value="ROC domain from the Parkinson's disease-associated leucine-rich repeat kinase 2"/>
    <property type="match status" value="1"/>
</dbReference>
<accession>A0A8S3R192</accession>
<dbReference type="Gene3D" id="3.40.50.300">
    <property type="entry name" value="P-loop containing nucleotide triphosphate hydrolases"/>
    <property type="match status" value="1"/>
</dbReference>
<protein>
    <submittedName>
        <fullName evidence="1">Uncharacterized protein</fullName>
    </submittedName>
</protein>